<evidence type="ECO:0000313" key="4">
    <source>
        <dbReference type="Proteomes" id="UP000199283"/>
    </source>
</evidence>
<reference evidence="3 4" key="1">
    <citation type="submission" date="2016-10" db="EMBL/GenBank/DDBJ databases">
        <authorList>
            <person name="de Groot N.N."/>
        </authorList>
    </citation>
    <scope>NUCLEOTIDE SEQUENCE [LARGE SCALE GENOMIC DNA]</scope>
    <source>
        <strain evidence="3 4">DSM 14858</strain>
    </source>
</reference>
<keyword evidence="1" id="KW-1133">Transmembrane helix</keyword>
<feature type="domain" description="DUF1468" evidence="2">
    <location>
        <begin position="11"/>
        <end position="153"/>
    </location>
</feature>
<keyword evidence="1" id="KW-0472">Membrane</keyword>
<organism evidence="3 4">
    <name type="scientific">Jannaschia helgolandensis</name>
    <dbReference type="NCBI Taxonomy" id="188906"/>
    <lineage>
        <taxon>Bacteria</taxon>
        <taxon>Pseudomonadati</taxon>
        <taxon>Pseudomonadota</taxon>
        <taxon>Alphaproteobacteria</taxon>
        <taxon>Rhodobacterales</taxon>
        <taxon>Roseobacteraceae</taxon>
        <taxon>Jannaschia</taxon>
    </lineage>
</organism>
<dbReference type="Proteomes" id="UP000199283">
    <property type="component" value="Unassembled WGS sequence"/>
</dbReference>
<accession>A0A1H7Q426</accession>
<evidence type="ECO:0000256" key="1">
    <source>
        <dbReference type="SAM" id="Phobius"/>
    </source>
</evidence>
<evidence type="ECO:0000259" key="2">
    <source>
        <dbReference type="Pfam" id="PF07331"/>
    </source>
</evidence>
<dbReference type="Pfam" id="PF07331">
    <property type="entry name" value="TctB"/>
    <property type="match status" value="1"/>
</dbReference>
<dbReference type="RefSeq" id="WP_175495882.1">
    <property type="nucleotide sequence ID" value="NZ_FNZQ01000005.1"/>
</dbReference>
<dbReference type="AlphaFoldDB" id="A0A1H7Q426"/>
<evidence type="ECO:0000313" key="3">
    <source>
        <dbReference type="EMBL" id="SEL42840.1"/>
    </source>
</evidence>
<dbReference type="InterPro" id="IPR009936">
    <property type="entry name" value="DUF1468"/>
</dbReference>
<gene>
    <name evidence="3" type="ORF">SAMN04488526_2647</name>
</gene>
<protein>
    <submittedName>
        <fullName evidence="3">Tripartite tricarboxylate transporter TctB family protein</fullName>
    </submittedName>
</protein>
<dbReference type="EMBL" id="FNZQ01000005">
    <property type="protein sequence ID" value="SEL42840.1"/>
    <property type="molecule type" value="Genomic_DNA"/>
</dbReference>
<proteinExistence type="predicted"/>
<dbReference type="STRING" id="188906.SAMN04488526_2647"/>
<feature type="transmembrane region" description="Helical" evidence="1">
    <location>
        <begin position="12"/>
        <end position="30"/>
    </location>
</feature>
<sequence>MRLDSARADRITAIVLIALGLTMLWAGFTMDRLEIRRIHPSSIPGLLPMILGAGMSICAVFLYIGAKDPEDATHAASWRTMILAALWSSAYALLMVGTLPFYVATAVYVAGFVIIFDTDMAPMKRVVAGVVFGILAAGIIGALFRYAFLVRLP</sequence>
<name>A0A1H7Q426_9RHOB</name>
<feature type="transmembrane region" description="Helical" evidence="1">
    <location>
        <begin position="128"/>
        <end position="148"/>
    </location>
</feature>
<keyword evidence="1" id="KW-0812">Transmembrane</keyword>
<feature type="transmembrane region" description="Helical" evidence="1">
    <location>
        <begin position="99"/>
        <end position="116"/>
    </location>
</feature>
<keyword evidence="4" id="KW-1185">Reference proteome</keyword>
<feature type="transmembrane region" description="Helical" evidence="1">
    <location>
        <begin position="42"/>
        <end position="64"/>
    </location>
</feature>